<keyword evidence="1" id="KW-0472">Membrane</keyword>
<dbReference type="InterPro" id="IPR032604">
    <property type="entry name" value="DUF4897"/>
</dbReference>
<sequence length="197" mass="22153">MKFNTLLIILVVVMVGMTAINMFMAFNNRLDIDTLSSNSNYSYDYEGRATLDIETEIIFNKPSQMTQFLEQYDKPREEQLTDFQESMNQFAESFSRQMFVEDFQSTATVLGSNRVKVIEHAVIAGFAAVEDGVVNTDMGEMEFDLTGEAYLLTVSLPRDATIIGVDPTPTVSADGNVFIWTDTGKTNFPKIQFSRGE</sequence>
<name>A0A101I6X8_9BACT</name>
<accession>A0A101I6X8</accession>
<reference evidence="2 7" key="3">
    <citation type="journal article" date="2018" name="Nat. Biotechnol.">
        <title>A standardized bacterial taxonomy based on genome phylogeny substantially revises the tree of life.</title>
        <authorList>
            <person name="Parks D.H."/>
            <person name="Chuvochina M."/>
            <person name="Waite D.W."/>
            <person name="Rinke C."/>
            <person name="Skarshewski A."/>
            <person name="Chaumeil P.A."/>
            <person name="Hugenholtz P."/>
        </authorList>
    </citation>
    <scope>NUCLEOTIDE SEQUENCE [LARGE SCALE GENOMIC DNA]</scope>
    <source>
        <strain evidence="2">UBA9905</strain>
    </source>
</reference>
<evidence type="ECO:0000313" key="4">
    <source>
        <dbReference type="EMBL" id="KUK89858.1"/>
    </source>
</evidence>
<evidence type="ECO:0000313" key="6">
    <source>
        <dbReference type="Proteomes" id="UP000055014"/>
    </source>
</evidence>
<dbReference type="EMBL" id="LGGH01000020">
    <property type="protein sequence ID" value="KUK68337.1"/>
    <property type="molecule type" value="Genomic_DNA"/>
</dbReference>
<keyword evidence="1" id="KW-0812">Transmembrane</keyword>
<evidence type="ECO:0000313" key="5">
    <source>
        <dbReference type="Proteomes" id="UP000054260"/>
    </source>
</evidence>
<dbReference type="Proteomes" id="UP000055014">
    <property type="component" value="Unassembled WGS sequence"/>
</dbReference>
<proteinExistence type="predicted"/>
<reference evidence="4" key="1">
    <citation type="journal article" date="2015" name="MBio">
        <title>Genome-resolved metagenomic analysis reveals roles for candidate phyla and other microbial community members in biogeochemical transformations in oil reservoirs.</title>
        <authorList>
            <person name="Hu P."/>
            <person name="Tom L."/>
            <person name="Singh A."/>
            <person name="Thomas B.C."/>
            <person name="Baker B.J."/>
            <person name="Piceno Y.M."/>
            <person name="Andersen G.L."/>
            <person name="Banfield J.F."/>
        </authorList>
    </citation>
    <scope>NUCLEOTIDE SEQUENCE [LARGE SCALE GENOMIC DNA]</scope>
    <source>
        <strain evidence="3">46_47</strain>
        <strain evidence="4">46_70</strain>
    </source>
</reference>
<dbReference type="EMBL" id="DQBS01000007">
    <property type="protein sequence ID" value="HCO69030.1"/>
    <property type="molecule type" value="Genomic_DNA"/>
</dbReference>
<evidence type="ECO:0000256" key="1">
    <source>
        <dbReference type="SAM" id="Phobius"/>
    </source>
</evidence>
<dbReference type="AlphaFoldDB" id="A0A101I6X8"/>
<protein>
    <submittedName>
        <fullName evidence="2">DUF4897 domain-containing protein</fullName>
    </submittedName>
</protein>
<evidence type="ECO:0000313" key="7">
    <source>
        <dbReference type="Proteomes" id="UP000264215"/>
    </source>
</evidence>
<evidence type="ECO:0000313" key="3">
    <source>
        <dbReference type="EMBL" id="KUK68337.1"/>
    </source>
</evidence>
<gene>
    <name evidence="2" type="ORF">DIT26_00325</name>
    <name evidence="3" type="ORF">XD86_0254</name>
    <name evidence="4" type="ORF">XE02_0833</name>
</gene>
<keyword evidence="1" id="KW-1133">Transmembrane helix</keyword>
<feature type="transmembrane region" description="Helical" evidence="1">
    <location>
        <begin position="6"/>
        <end position="26"/>
    </location>
</feature>
<dbReference type="Proteomes" id="UP000264215">
    <property type="component" value="Unassembled WGS sequence"/>
</dbReference>
<dbReference type="PATRIC" id="fig|1236046.5.peg.439"/>
<evidence type="ECO:0000313" key="2">
    <source>
        <dbReference type="EMBL" id="HCO69030.1"/>
    </source>
</evidence>
<reference evidence="5 6" key="2">
    <citation type="journal article" date="2015" name="MBio">
        <title>Genome-Resolved Metagenomic Analysis Reveals Roles for Candidate Phyla and Other Microbial Community Members in Biogeochemical Transformations in Oil Reservoirs.</title>
        <authorList>
            <person name="Hu P."/>
            <person name="Tom L."/>
            <person name="Singh A."/>
            <person name="Thomas B.C."/>
            <person name="Baker B.J."/>
            <person name="Piceno Y.M."/>
            <person name="Andersen G.L."/>
            <person name="Banfield J.F."/>
        </authorList>
    </citation>
    <scope>NUCLEOTIDE SEQUENCE [LARGE SCALE GENOMIC DNA]</scope>
</reference>
<dbReference type="Proteomes" id="UP000054260">
    <property type="component" value="Unassembled WGS sequence"/>
</dbReference>
<dbReference type="Pfam" id="PF16238">
    <property type="entry name" value="DUF4897"/>
    <property type="match status" value="1"/>
</dbReference>
<organism evidence="4 6">
    <name type="scientific">Mesotoga infera</name>
    <dbReference type="NCBI Taxonomy" id="1236046"/>
    <lineage>
        <taxon>Bacteria</taxon>
        <taxon>Thermotogati</taxon>
        <taxon>Thermotogota</taxon>
        <taxon>Thermotogae</taxon>
        <taxon>Kosmotogales</taxon>
        <taxon>Kosmotogaceae</taxon>
        <taxon>Mesotoga</taxon>
    </lineage>
</organism>
<dbReference type="EMBL" id="LGGW01000064">
    <property type="protein sequence ID" value="KUK89858.1"/>
    <property type="molecule type" value="Genomic_DNA"/>
</dbReference>
<comment type="caution">
    <text evidence="4">The sequence shown here is derived from an EMBL/GenBank/DDBJ whole genome shotgun (WGS) entry which is preliminary data.</text>
</comment>